<dbReference type="GeneID" id="57347441"/>
<evidence type="ECO:0000313" key="2">
    <source>
        <dbReference type="Proteomes" id="UP000566985"/>
    </source>
</evidence>
<protein>
    <submittedName>
        <fullName evidence="1">DUF1317 family protein</fullName>
    </submittedName>
</protein>
<evidence type="ECO:0000313" key="1">
    <source>
        <dbReference type="EMBL" id="NUY98725.1"/>
    </source>
</evidence>
<organism evidence="1 2">
    <name type="scientific">Pantoea brenneri</name>
    <dbReference type="NCBI Taxonomy" id="472694"/>
    <lineage>
        <taxon>Bacteria</taxon>
        <taxon>Pseudomonadati</taxon>
        <taxon>Pseudomonadota</taxon>
        <taxon>Gammaproteobacteria</taxon>
        <taxon>Enterobacterales</taxon>
        <taxon>Erwiniaceae</taxon>
        <taxon>Pantoea</taxon>
    </lineage>
</organism>
<dbReference type="EMBL" id="JABWPM010000031">
    <property type="protein sequence ID" value="NUY98725.1"/>
    <property type="molecule type" value="Genomic_DNA"/>
</dbReference>
<dbReference type="AlphaFoldDB" id="A0A7Y6NHN8"/>
<dbReference type="Pfam" id="PF07026">
    <property type="entry name" value="DUF1317"/>
    <property type="match status" value="1"/>
</dbReference>
<dbReference type="Proteomes" id="UP000566985">
    <property type="component" value="Unassembled WGS sequence"/>
</dbReference>
<comment type="caution">
    <text evidence="1">The sequence shown here is derived from an EMBL/GenBank/DDBJ whole genome shotgun (WGS) entry which is preliminary data.</text>
</comment>
<dbReference type="RefSeq" id="WP_069729865.1">
    <property type="nucleotide sequence ID" value="NZ_JABWPE010000031.1"/>
</dbReference>
<gene>
    <name evidence="1" type="ORF">HU668_19935</name>
</gene>
<reference evidence="1 2" key="1">
    <citation type="submission" date="2020-05" db="EMBL/GenBank/DDBJ databases">
        <title>Whole Genome Sequences of Enterobacteriales Associated with the International Space Station.</title>
        <authorList>
            <person name="Bharadwaj A."/>
            <person name="Daudu R."/>
            <person name="Singh N."/>
            <person name="Wood J."/>
            <person name="Debieu M."/>
            <person name="Mason C."/>
            <person name="Wang C."/>
            <person name="Venkateswaran K."/>
        </authorList>
    </citation>
    <scope>NUCLEOTIDE SEQUENCE [LARGE SCALE GENOMIC DNA]</scope>
    <source>
        <strain evidence="1 2">IF5SW-B1</strain>
    </source>
</reference>
<accession>A0A7Y6NHN8</accession>
<sequence length="54" mass="6091">MEKPNDHITVGIITLPYSHILNGWIMPDGSVISNPIKAQREAERLNKTINITIH</sequence>
<name>A0A7Y6NHN8_9GAMM</name>
<dbReference type="InterPro" id="IPR009750">
    <property type="entry name" value="DUF1317"/>
</dbReference>
<proteinExistence type="predicted"/>